<evidence type="ECO:0000256" key="1">
    <source>
        <dbReference type="SAM" id="MobiDB-lite"/>
    </source>
</evidence>
<feature type="compositionally biased region" description="Basic and acidic residues" evidence="1">
    <location>
        <begin position="203"/>
        <end position="215"/>
    </location>
</feature>
<feature type="region of interest" description="Disordered" evidence="1">
    <location>
        <begin position="75"/>
        <end position="218"/>
    </location>
</feature>
<evidence type="ECO:0000313" key="2">
    <source>
        <dbReference type="EMBL" id="KNF03454.1"/>
    </source>
</evidence>
<reference evidence="3" key="1">
    <citation type="submission" date="2014-03" db="EMBL/GenBank/DDBJ databases">
        <title>The Genome Sequence of Puccinia striiformis f. sp. tritici PST-78.</title>
        <authorList>
            <consortium name="The Broad Institute Genome Sequencing Platform"/>
            <person name="Cuomo C."/>
            <person name="Hulbert S."/>
            <person name="Chen X."/>
            <person name="Walker B."/>
            <person name="Young S.K."/>
            <person name="Zeng Q."/>
            <person name="Gargeya S."/>
            <person name="Fitzgerald M."/>
            <person name="Haas B."/>
            <person name="Abouelleil A."/>
            <person name="Alvarado L."/>
            <person name="Arachchi H.M."/>
            <person name="Berlin A.M."/>
            <person name="Chapman S.B."/>
            <person name="Goldberg J."/>
            <person name="Griggs A."/>
            <person name="Gujja S."/>
            <person name="Hansen M."/>
            <person name="Howarth C."/>
            <person name="Imamovic A."/>
            <person name="Larimer J."/>
            <person name="McCowan C."/>
            <person name="Montmayeur A."/>
            <person name="Murphy C."/>
            <person name="Neiman D."/>
            <person name="Pearson M."/>
            <person name="Priest M."/>
            <person name="Roberts A."/>
            <person name="Saif S."/>
            <person name="Shea T."/>
            <person name="Sisk P."/>
            <person name="Sykes S."/>
            <person name="Wortman J."/>
            <person name="Nusbaum C."/>
            <person name="Birren B."/>
        </authorList>
    </citation>
    <scope>NUCLEOTIDE SEQUENCE [LARGE SCALE GENOMIC DNA]</scope>
    <source>
        <strain evidence="3">race PST-78</strain>
    </source>
</reference>
<comment type="caution">
    <text evidence="2">The sequence shown here is derived from an EMBL/GenBank/DDBJ whole genome shotgun (WGS) entry which is preliminary data.</text>
</comment>
<dbReference type="Proteomes" id="UP000054564">
    <property type="component" value="Unassembled WGS sequence"/>
</dbReference>
<feature type="compositionally biased region" description="Basic and acidic residues" evidence="1">
    <location>
        <begin position="96"/>
        <end position="117"/>
    </location>
</feature>
<dbReference type="EMBL" id="AJIL01000017">
    <property type="protein sequence ID" value="KNF03454.1"/>
    <property type="molecule type" value="Genomic_DNA"/>
</dbReference>
<protein>
    <submittedName>
        <fullName evidence="2">Uncharacterized protein</fullName>
    </submittedName>
</protein>
<dbReference type="AlphaFoldDB" id="A0A0L0VW02"/>
<organism evidence="2 3">
    <name type="scientific">Puccinia striiformis f. sp. tritici PST-78</name>
    <dbReference type="NCBI Taxonomy" id="1165861"/>
    <lineage>
        <taxon>Eukaryota</taxon>
        <taxon>Fungi</taxon>
        <taxon>Dikarya</taxon>
        <taxon>Basidiomycota</taxon>
        <taxon>Pucciniomycotina</taxon>
        <taxon>Pucciniomycetes</taxon>
        <taxon>Pucciniales</taxon>
        <taxon>Pucciniaceae</taxon>
        <taxon>Puccinia</taxon>
    </lineage>
</organism>
<proteinExistence type="predicted"/>
<accession>A0A0L0VW02</accession>
<sequence length="240" mass="27512">MIAEILENHGTLEPGDFHSQWRLDYNPEATIKEEHEFDLPDEIARLHLLLSHEPVGQLPQIFKQFHQIISSTHVAAKVQQPAVKTETKGRPSHKKGAGDSTKRDPSAHEHVEAEVEKARKKRPIEPLVNSRKRVKRSGGVDNEEEEKAEDEKNKNNKPTQEGVDNEEEGKGEDKKKKDKKPTQEVGKTTIKLRLHKKPIQQETEEKNEPMKEDNSIKSPYHLEIPPIFKNYVRALFNPEG</sequence>
<evidence type="ECO:0000313" key="3">
    <source>
        <dbReference type="Proteomes" id="UP000054564"/>
    </source>
</evidence>
<name>A0A0L0VW02_9BASI</name>
<keyword evidence="3" id="KW-1185">Reference proteome</keyword>
<gene>
    <name evidence="2" type="ORF">PSTG_03395</name>
</gene>